<evidence type="ECO:0000313" key="1">
    <source>
        <dbReference type="EMBL" id="KAF2108923.1"/>
    </source>
</evidence>
<reference evidence="1" key="1">
    <citation type="journal article" date="2020" name="Stud. Mycol.">
        <title>101 Dothideomycetes genomes: a test case for predicting lifestyles and emergence of pathogens.</title>
        <authorList>
            <person name="Haridas S."/>
            <person name="Albert R."/>
            <person name="Binder M."/>
            <person name="Bloem J."/>
            <person name="Labutti K."/>
            <person name="Salamov A."/>
            <person name="Andreopoulos B."/>
            <person name="Baker S."/>
            <person name="Barry K."/>
            <person name="Bills G."/>
            <person name="Bluhm B."/>
            <person name="Cannon C."/>
            <person name="Castanera R."/>
            <person name="Culley D."/>
            <person name="Daum C."/>
            <person name="Ezra D."/>
            <person name="Gonzalez J."/>
            <person name="Henrissat B."/>
            <person name="Kuo A."/>
            <person name="Liang C."/>
            <person name="Lipzen A."/>
            <person name="Lutzoni F."/>
            <person name="Magnuson J."/>
            <person name="Mondo S."/>
            <person name="Nolan M."/>
            <person name="Ohm R."/>
            <person name="Pangilinan J."/>
            <person name="Park H.-J."/>
            <person name="Ramirez L."/>
            <person name="Alfaro M."/>
            <person name="Sun H."/>
            <person name="Tritt A."/>
            <person name="Yoshinaga Y."/>
            <person name="Zwiers L.-H."/>
            <person name="Turgeon B."/>
            <person name="Goodwin S."/>
            <person name="Spatafora J."/>
            <person name="Crous P."/>
            <person name="Grigoriev I."/>
        </authorList>
    </citation>
    <scope>NUCLEOTIDE SEQUENCE</scope>
    <source>
        <strain evidence="1">CBS 627.86</strain>
    </source>
</reference>
<protein>
    <submittedName>
        <fullName evidence="1">Uncharacterized protein</fullName>
    </submittedName>
</protein>
<evidence type="ECO:0000313" key="2">
    <source>
        <dbReference type="Proteomes" id="UP000799770"/>
    </source>
</evidence>
<gene>
    <name evidence="1" type="ORF">BDV96DRAFT_586888</name>
</gene>
<dbReference type="EMBL" id="ML977345">
    <property type="protein sequence ID" value="KAF2108923.1"/>
    <property type="molecule type" value="Genomic_DNA"/>
</dbReference>
<keyword evidence="2" id="KW-1185">Reference proteome</keyword>
<name>A0A6A5YPP4_9PLEO</name>
<accession>A0A6A5YPP4</accession>
<dbReference type="AlphaFoldDB" id="A0A6A5YPP4"/>
<dbReference type="Proteomes" id="UP000799770">
    <property type="component" value="Unassembled WGS sequence"/>
</dbReference>
<organism evidence="1 2">
    <name type="scientific">Lophiotrema nucula</name>
    <dbReference type="NCBI Taxonomy" id="690887"/>
    <lineage>
        <taxon>Eukaryota</taxon>
        <taxon>Fungi</taxon>
        <taxon>Dikarya</taxon>
        <taxon>Ascomycota</taxon>
        <taxon>Pezizomycotina</taxon>
        <taxon>Dothideomycetes</taxon>
        <taxon>Pleosporomycetidae</taxon>
        <taxon>Pleosporales</taxon>
        <taxon>Lophiotremataceae</taxon>
        <taxon>Lophiotrema</taxon>
    </lineage>
</organism>
<proteinExistence type="predicted"/>
<sequence length="204" mass="22967">MSSHANYQVFPSLKIPRITFIPITMLTKVLLQAALGAAITSAIALPHVEARDVEYEKVDCVSPDNPQVFGIRIEDYGELDHKGLNSAVAQGCADAKMKMDSQQNVTGVDVWIDNVQGPWVWLSNQIHGVVRLQINVQDTDWKSNEDKWIIDVDKCIKHTQGAFTTPDRCYRESEHDTFGGVFQVKDGPYYSIWAYDQKMKPPQA</sequence>